<sequence>MLRISSFSTVVQQASTPSSFNT</sequence>
<evidence type="ECO:0000313" key="2">
    <source>
        <dbReference type="EMBL" id="MCI79778.1"/>
    </source>
</evidence>
<protein>
    <submittedName>
        <fullName evidence="2">Uncharacterized protein</fullName>
    </submittedName>
</protein>
<keyword evidence="3" id="KW-1185">Reference proteome</keyword>
<dbReference type="AlphaFoldDB" id="A0A392UUT2"/>
<comment type="caution">
    <text evidence="2">The sequence shown here is derived from an EMBL/GenBank/DDBJ whole genome shotgun (WGS) entry which is preliminary data.</text>
</comment>
<organism evidence="2 3">
    <name type="scientific">Trifolium medium</name>
    <dbReference type="NCBI Taxonomy" id="97028"/>
    <lineage>
        <taxon>Eukaryota</taxon>
        <taxon>Viridiplantae</taxon>
        <taxon>Streptophyta</taxon>
        <taxon>Embryophyta</taxon>
        <taxon>Tracheophyta</taxon>
        <taxon>Spermatophyta</taxon>
        <taxon>Magnoliopsida</taxon>
        <taxon>eudicotyledons</taxon>
        <taxon>Gunneridae</taxon>
        <taxon>Pentapetalae</taxon>
        <taxon>rosids</taxon>
        <taxon>fabids</taxon>
        <taxon>Fabales</taxon>
        <taxon>Fabaceae</taxon>
        <taxon>Papilionoideae</taxon>
        <taxon>50 kb inversion clade</taxon>
        <taxon>NPAAA clade</taxon>
        <taxon>Hologalegina</taxon>
        <taxon>IRL clade</taxon>
        <taxon>Trifolieae</taxon>
        <taxon>Trifolium</taxon>
    </lineage>
</organism>
<dbReference type="EMBL" id="LXQA010981223">
    <property type="protein sequence ID" value="MCI79778.1"/>
    <property type="molecule type" value="Genomic_DNA"/>
</dbReference>
<feature type="non-terminal residue" evidence="2">
    <location>
        <position position="22"/>
    </location>
</feature>
<accession>A0A392UUT2</accession>
<proteinExistence type="predicted"/>
<reference evidence="2 3" key="1">
    <citation type="journal article" date="2018" name="Front. Plant Sci.">
        <title>Red Clover (Trifolium pratense) and Zigzag Clover (T. medium) - A Picture of Genomic Similarities and Differences.</title>
        <authorList>
            <person name="Dluhosova J."/>
            <person name="Istvanek J."/>
            <person name="Nedelnik J."/>
            <person name="Repkova J."/>
        </authorList>
    </citation>
    <scope>NUCLEOTIDE SEQUENCE [LARGE SCALE GENOMIC DNA]</scope>
    <source>
        <strain evidence="3">cv. 10/8</strain>
        <tissue evidence="2">Leaf</tissue>
    </source>
</reference>
<name>A0A392UUT2_9FABA</name>
<dbReference type="Proteomes" id="UP000265520">
    <property type="component" value="Unassembled WGS sequence"/>
</dbReference>
<feature type="region of interest" description="Disordered" evidence="1">
    <location>
        <begin position="1"/>
        <end position="22"/>
    </location>
</feature>
<evidence type="ECO:0000313" key="3">
    <source>
        <dbReference type="Proteomes" id="UP000265520"/>
    </source>
</evidence>
<evidence type="ECO:0000256" key="1">
    <source>
        <dbReference type="SAM" id="MobiDB-lite"/>
    </source>
</evidence>